<dbReference type="InterPro" id="IPR017871">
    <property type="entry name" value="ABC_transporter-like_CS"/>
</dbReference>
<evidence type="ECO:0000256" key="4">
    <source>
        <dbReference type="ARBA" id="ARBA00022737"/>
    </source>
</evidence>
<evidence type="ECO:0000256" key="8">
    <source>
        <dbReference type="ARBA" id="ARBA00023136"/>
    </source>
</evidence>
<dbReference type="CDD" id="cd03216">
    <property type="entry name" value="ABC_Carb_Monos_I"/>
    <property type="match status" value="1"/>
</dbReference>
<dbReference type="GO" id="GO:0005524">
    <property type="term" value="F:ATP binding"/>
    <property type="evidence" value="ECO:0007669"/>
    <property type="project" value="UniProtKB-KW"/>
</dbReference>
<dbReference type="PROSITE" id="PS50893">
    <property type="entry name" value="ABC_TRANSPORTER_2"/>
    <property type="match status" value="2"/>
</dbReference>
<evidence type="ECO:0000256" key="3">
    <source>
        <dbReference type="ARBA" id="ARBA00022597"/>
    </source>
</evidence>
<keyword evidence="10" id="KW-0378">Hydrolase</keyword>
<dbReference type="SMART" id="SM00382">
    <property type="entry name" value="AAA"/>
    <property type="match status" value="2"/>
</dbReference>
<keyword evidence="11" id="KW-1185">Reference proteome</keyword>
<dbReference type="Proteomes" id="UP000031518">
    <property type="component" value="Unassembled WGS sequence"/>
</dbReference>
<evidence type="ECO:0000256" key="2">
    <source>
        <dbReference type="ARBA" id="ARBA00022475"/>
    </source>
</evidence>
<keyword evidence="4" id="KW-0677">Repeat</keyword>
<feature type="domain" description="ABC transporter" evidence="9">
    <location>
        <begin position="2"/>
        <end position="239"/>
    </location>
</feature>
<organism evidence="10 11">
    <name type="scientific">Pyrinomonas methylaliphatogenes</name>
    <dbReference type="NCBI Taxonomy" id="454194"/>
    <lineage>
        <taxon>Bacteria</taxon>
        <taxon>Pseudomonadati</taxon>
        <taxon>Acidobacteriota</taxon>
        <taxon>Blastocatellia</taxon>
        <taxon>Blastocatellales</taxon>
        <taxon>Pyrinomonadaceae</taxon>
        <taxon>Pyrinomonas</taxon>
    </lineage>
</organism>
<evidence type="ECO:0000256" key="7">
    <source>
        <dbReference type="ARBA" id="ARBA00022967"/>
    </source>
</evidence>
<feature type="domain" description="ABC transporter" evidence="9">
    <location>
        <begin position="238"/>
        <end position="495"/>
    </location>
</feature>
<sequence>MLRLFGIEKRFGSTVALRGVTLELGRGEVHALIGENGAGKTTLMNVLAGAVRPDAGAMELEGQPYLPQTPREARQRGIALIHQELSLCPHLTVAENILLGNEPQRFGWLDREAARRKAFEVLRDFGHPEIDPARRVADLSLAARQVVEICRAIAARAKIILMDEPTSSLQRDDVERLFALIRHLRARDQVSFIYISHFLEEVRAIATRYTVLRDGASVASGEISTVTDEYLIAKMVGRAIEDLYPRRKRAPGAPLLAVRELCAPPLLKRASFEVRAGEIFGIAGLIGSGRTKLVRTLFGLEPARSGALIFQTQRLVVRGATPALRLRQSFGYLSEDRKGEGLALPLSIADNITLTRFESCARLGWLDRTRQQAQARSWMDKLGIRARSPAQAVGTLSGGNQQKVALARLLHQGARVLLLDEPTRGIDIGSKLKVYETIAECAARGCAVLLISSYLPELFGMCDRLAVMCRGVLSAARPIEEWTPEEVMRIAISGKRNEDAGAKGVD</sequence>
<keyword evidence="3" id="KW-0762">Sugar transport</keyword>
<dbReference type="Gene3D" id="3.40.50.300">
    <property type="entry name" value="P-loop containing nucleotide triphosphate hydrolases"/>
    <property type="match status" value="2"/>
</dbReference>
<keyword evidence="2" id="KW-1003">Cell membrane</keyword>
<keyword evidence="1" id="KW-0813">Transport</keyword>
<dbReference type="SUPFAM" id="SSF52540">
    <property type="entry name" value="P-loop containing nucleoside triphosphate hydrolases"/>
    <property type="match status" value="2"/>
</dbReference>
<name>A0A0B6WUU5_9BACT</name>
<dbReference type="OrthoDB" id="9766104at2"/>
<keyword evidence="5" id="KW-0547">Nucleotide-binding</keyword>
<evidence type="ECO:0000256" key="1">
    <source>
        <dbReference type="ARBA" id="ARBA00022448"/>
    </source>
</evidence>
<dbReference type="InterPro" id="IPR003593">
    <property type="entry name" value="AAA+_ATPase"/>
</dbReference>
<evidence type="ECO:0000256" key="5">
    <source>
        <dbReference type="ARBA" id="ARBA00022741"/>
    </source>
</evidence>
<dbReference type="AlphaFoldDB" id="A0A0B6WUU5"/>
<evidence type="ECO:0000256" key="6">
    <source>
        <dbReference type="ARBA" id="ARBA00022840"/>
    </source>
</evidence>
<dbReference type="STRING" id="454194.PYK22_01035"/>
<dbReference type="InterPro" id="IPR050107">
    <property type="entry name" value="ABC_carbohydrate_import_ATPase"/>
</dbReference>
<reference evidence="10 11" key="2">
    <citation type="submission" date="2015-01" db="EMBL/GenBank/DDBJ databases">
        <title>Complete genome sequence of Pyrinomonas methylaliphatogenes type strain K22T.</title>
        <authorList>
            <person name="Lee K.C.Y."/>
            <person name="Power J.F."/>
            <person name="Dunfield P.F."/>
            <person name="Morgan X.C."/>
            <person name="Huttenhower C."/>
            <person name="Stott M.B."/>
        </authorList>
    </citation>
    <scope>NUCLEOTIDE SEQUENCE [LARGE SCALE GENOMIC DNA]</scope>
    <source>
        <strain evidence="10 11">K22</strain>
    </source>
</reference>
<keyword evidence="6 10" id="KW-0067">ATP-binding</keyword>
<evidence type="ECO:0000313" key="10">
    <source>
        <dbReference type="EMBL" id="CDM65038.1"/>
    </source>
</evidence>
<dbReference type="Pfam" id="PF00005">
    <property type="entry name" value="ABC_tran"/>
    <property type="match status" value="2"/>
</dbReference>
<dbReference type="GO" id="GO:0016887">
    <property type="term" value="F:ATP hydrolysis activity"/>
    <property type="evidence" value="ECO:0007669"/>
    <property type="project" value="InterPro"/>
</dbReference>
<proteinExistence type="predicted"/>
<keyword evidence="7" id="KW-1278">Translocase</keyword>
<reference evidence="10 11" key="1">
    <citation type="submission" date="2013-12" db="EMBL/GenBank/DDBJ databases">
        <authorList>
            <person name="Stott M."/>
        </authorList>
    </citation>
    <scope>NUCLEOTIDE SEQUENCE [LARGE SCALE GENOMIC DNA]</scope>
    <source>
        <strain evidence="10 11">K22</strain>
    </source>
</reference>
<accession>A0A0B6WUU5</accession>
<dbReference type="PANTHER" id="PTHR43790">
    <property type="entry name" value="CARBOHYDRATE TRANSPORT ATP-BINDING PROTEIN MG119-RELATED"/>
    <property type="match status" value="1"/>
</dbReference>
<evidence type="ECO:0000259" key="9">
    <source>
        <dbReference type="PROSITE" id="PS50893"/>
    </source>
</evidence>
<dbReference type="InterPro" id="IPR027417">
    <property type="entry name" value="P-loop_NTPase"/>
</dbReference>
<keyword evidence="8" id="KW-0472">Membrane</keyword>
<evidence type="ECO:0000313" key="11">
    <source>
        <dbReference type="Proteomes" id="UP000031518"/>
    </source>
</evidence>
<protein>
    <submittedName>
        <fullName evidence="10">Monosaccharide ABC transporter ATP-binding protein, CUT2 family</fullName>
        <ecNumber evidence="10">3.6.3.17</ecNumber>
    </submittedName>
</protein>
<dbReference type="PROSITE" id="PS00211">
    <property type="entry name" value="ABC_TRANSPORTER_1"/>
    <property type="match status" value="1"/>
</dbReference>
<dbReference type="PANTHER" id="PTHR43790:SF3">
    <property type="entry name" value="D-ALLOSE IMPORT ATP-BINDING PROTEIN ALSA-RELATED"/>
    <property type="match status" value="1"/>
</dbReference>
<dbReference type="EC" id="3.6.3.17" evidence="10"/>
<gene>
    <name evidence="10" type="ORF">PYK22_01035</name>
</gene>
<dbReference type="CDD" id="cd03215">
    <property type="entry name" value="ABC_Carb_Monos_II"/>
    <property type="match status" value="1"/>
</dbReference>
<dbReference type="EMBL" id="CBXV010000004">
    <property type="protein sequence ID" value="CDM65038.1"/>
    <property type="molecule type" value="Genomic_DNA"/>
</dbReference>
<dbReference type="InterPro" id="IPR003439">
    <property type="entry name" value="ABC_transporter-like_ATP-bd"/>
</dbReference>
<dbReference type="RefSeq" id="WP_041975096.1">
    <property type="nucleotide sequence ID" value="NZ_CBXV010000004.1"/>
</dbReference>